<keyword evidence="1" id="KW-0812">Transmembrane</keyword>
<evidence type="ECO:0000313" key="2">
    <source>
        <dbReference type="EMBL" id="KAJ1137545.1"/>
    </source>
</evidence>
<feature type="transmembrane region" description="Helical" evidence="1">
    <location>
        <begin position="48"/>
        <end position="66"/>
    </location>
</feature>
<proteinExistence type="predicted"/>
<evidence type="ECO:0000256" key="1">
    <source>
        <dbReference type="SAM" id="Phobius"/>
    </source>
</evidence>
<dbReference type="AlphaFoldDB" id="A0AAV7QEJ9"/>
<protein>
    <submittedName>
        <fullName evidence="2">Uncharacterized protein</fullName>
    </submittedName>
</protein>
<reference evidence="2" key="1">
    <citation type="journal article" date="2022" name="bioRxiv">
        <title>Sequencing and chromosome-scale assembly of the giantPleurodeles waltlgenome.</title>
        <authorList>
            <person name="Brown T."/>
            <person name="Elewa A."/>
            <person name="Iarovenko S."/>
            <person name="Subramanian E."/>
            <person name="Araus A.J."/>
            <person name="Petzold A."/>
            <person name="Susuki M."/>
            <person name="Suzuki K.-i.T."/>
            <person name="Hayashi T."/>
            <person name="Toyoda A."/>
            <person name="Oliveira C."/>
            <person name="Osipova E."/>
            <person name="Leigh N.D."/>
            <person name="Simon A."/>
            <person name="Yun M.H."/>
        </authorList>
    </citation>
    <scope>NUCLEOTIDE SEQUENCE</scope>
    <source>
        <strain evidence="2">20211129_DDA</strain>
        <tissue evidence="2">Liver</tissue>
    </source>
</reference>
<dbReference type="InterPro" id="IPR052055">
    <property type="entry name" value="Hepadnavirus_pol/RT"/>
</dbReference>
<dbReference type="PANTHER" id="PTHR33050:SF8">
    <property type="entry name" value="REVERSE TRANSCRIPTASE DOMAIN-CONTAINING PROTEIN"/>
    <property type="match status" value="1"/>
</dbReference>
<gene>
    <name evidence="2" type="ORF">NDU88_003943</name>
</gene>
<keyword evidence="1" id="KW-1133">Transmembrane helix</keyword>
<dbReference type="CDD" id="cd09275">
    <property type="entry name" value="RNase_HI_RT_DIRS1"/>
    <property type="match status" value="1"/>
</dbReference>
<dbReference type="PANTHER" id="PTHR33050">
    <property type="entry name" value="REVERSE TRANSCRIPTASE DOMAIN-CONTAINING PROTEIN"/>
    <property type="match status" value="1"/>
</dbReference>
<dbReference type="EMBL" id="JANPWB010000010">
    <property type="protein sequence ID" value="KAJ1137545.1"/>
    <property type="molecule type" value="Genomic_DNA"/>
</dbReference>
<organism evidence="2 3">
    <name type="scientific">Pleurodeles waltl</name>
    <name type="common">Iberian ribbed newt</name>
    <dbReference type="NCBI Taxonomy" id="8319"/>
    <lineage>
        <taxon>Eukaryota</taxon>
        <taxon>Metazoa</taxon>
        <taxon>Chordata</taxon>
        <taxon>Craniata</taxon>
        <taxon>Vertebrata</taxon>
        <taxon>Euteleostomi</taxon>
        <taxon>Amphibia</taxon>
        <taxon>Batrachia</taxon>
        <taxon>Caudata</taxon>
        <taxon>Salamandroidea</taxon>
        <taxon>Salamandridae</taxon>
        <taxon>Pleurodelinae</taxon>
        <taxon>Pleurodeles</taxon>
    </lineage>
</organism>
<keyword evidence="3" id="KW-1185">Reference proteome</keyword>
<sequence>MTSAGRRGGRREAADAPFGRCGGVDFAPLTPLLGRSNVRARQVYGRRVGFWLQAAWFVVVAVLVAPRGRLCGALTSQMRAWRKGNWGIVGVRTNGGSAGRGGGTLTLVVRAGRTFCRRLALALLGQALPHHHVRLKVGVRENLRMWATFLESFNGIPLKVWRDCEWDVQLFSDAAGSTWFGLYWEGRWCAEEWPNEWKNGGRGIAFLELFPLIVAVCLWGTELRHSRVLFRVDNMVVVQMVNRQSAREAGVLQL</sequence>
<keyword evidence="1" id="KW-0472">Membrane</keyword>
<name>A0AAV7QEJ9_PLEWA</name>
<comment type="caution">
    <text evidence="2">The sequence shown here is derived from an EMBL/GenBank/DDBJ whole genome shotgun (WGS) entry which is preliminary data.</text>
</comment>
<accession>A0AAV7QEJ9</accession>
<dbReference type="Proteomes" id="UP001066276">
    <property type="component" value="Chromosome 6"/>
</dbReference>
<evidence type="ECO:0000313" key="3">
    <source>
        <dbReference type="Proteomes" id="UP001066276"/>
    </source>
</evidence>